<evidence type="ECO:0000313" key="7">
    <source>
        <dbReference type="Proteomes" id="UP000575241"/>
    </source>
</evidence>
<evidence type="ECO:0000256" key="1">
    <source>
        <dbReference type="ARBA" id="ARBA00023015"/>
    </source>
</evidence>
<dbReference type="Gene3D" id="1.10.10.10">
    <property type="entry name" value="Winged helix-like DNA-binding domain superfamily/Winged helix DNA-binding domain"/>
    <property type="match status" value="1"/>
</dbReference>
<feature type="compositionally biased region" description="Basic and acidic residues" evidence="4">
    <location>
        <begin position="250"/>
        <end position="261"/>
    </location>
</feature>
<gene>
    <name evidence="6" type="ORF">HNP52_002675</name>
</gene>
<evidence type="ECO:0000256" key="2">
    <source>
        <dbReference type="ARBA" id="ARBA00023125"/>
    </source>
</evidence>
<dbReference type="Gene3D" id="1.20.120.530">
    <property type="entry name" value="GntR ligand-binding domain-like"/>
    <property type="match status" value="1"/>
</dbReference>
<dbReference type="GO" id="GO:0003700">
    <property type="term" value="F:DNA-binding transcription factor activity"/>
    <property type="evidence" value="ECO:0007669"/>
    <property type="project" value="InterPro"/>
</dbReference>
<evidence type="ECO:0000313" key="6">
    <source>
        <dbReference type="EMBL" id="MBB4839606.1"/>
    </source>
</evidence>
<dbReference type="SUPFAM" id="SSF48008">
    <property type="entry name" value="GntR ligand-binding domain-like"/>
    <property type="match status" value="1"/>
</dbReference>
<dbReference type="Proteomes" id="UP000575241">
    <property type="component" value="Unassembled WGS sequence"/>
</dbReference>
<reference evidence="6 7" key="1">
    <citation type="submission" date="2020-08" db="EMBL/GenBank/DDBJ databases">
        <title>Functional genomics of gut bacteria from endangered species of beetles.</title>
        <authorList>
            <person name="Carlos-Shanley C."/>
        </authorList>
    </citation>
    <scope>NUCLEOTIDE SEQUENCE [LARGE SCALE GENOMIC DNA]</scope>
    <source>
        <strain evidence="6 7">S00224</strain>
    </source>
</reference>
<dbReference type="SMART" id="SM00895">
    <property type="entry name" value="FCD"/>
    <property type="match status" value="1"/>
</dbReference>
<keyword evidence="2 6" id="KW-0238">DNA-binding</keyword>
<evidence type="ECO:0000256" key="4">
    <source>
        <dbReference type="SAM" id="MobiDB-lite"/>
    </source>
</evidence>
<dbReference type="PANTHER" id="PTHR43537">
    <property type="entry name" value="TRANSCRIPTIONAL REGULATOR, GNTR FAMILY"/>
    <property type="match status" value="1"/>
</dbReference>
<dbReference type="RefSeq" id="WP_311768462.1">
    <property type="nucleotide sequence ID" value="NZ_JACHLN010000002.1"/>
</dbReference>
<feature type="domain" description="GntR C-terminal" evidence="5">
    <location>
        <begin position="125"/>
        <end position="246"/>
    </location>
</feature>
<dbReference type="AlphaFoldDB" id="A0A7W7K226"/>
<protein>
    <submittedName>
        <fullName evidence="6">DNA-binding FadR family transcriptional regulator</fullName>
    </submittedName>
</protein>
<evidence type="ECO:0000256" key="3">
    <source>
        <dbReference type="ARBA" id="ARBA00023163"/>
    </source>
</evidence>
<keyword evidence="1" id="KW-0805">Transcription regulation</keyword>
<proteinExistence type="predicted"/>
<dbReference type="InterPro" id="IPR036390">
    <property type="entry name" value="WH_DNA-bd_sf"/>
</dbReference>
<dbReference type="InterPro" id="IPR000524">
    <property type="entry name" value="Tscrpt_reg_HTH_GntR"/>
</dbReference>
<dbReference type="SUPFAM" id="SSF46785">
    <property type="entry name" value="Winged helix' DNA-binding domain"/>
    <property type="match status" value="1"/>
</dbReference>
<dbReference type="InterPro" id="IPR011711">
    <property type="entry name" value="GntR_C"/>
</dbReference>
<dbReference type="GO" id="GO:0003677">
    <property type="term" value="F:DNA binding"/>
    <property type="evidence" value="ECO:0007669"/>
    <property type="project" value="UniProtKB-KW"/>
</dbReference>
<name>A0A7W7K226_9SPHN</name>
<keyword evidence="7" id="KW-1185">Reference proteome</keyword>
<dbReference type="EMBL" id="JACHLN010000002">
    <property type="protein sequence ID" value="MBB4839606.1"/>
    <property type="molecule type" value="Genomic_DNA"/>
</dbReference>
<dbReference type="InterPro" id="IPR036388">
    <property type="entry name" value="WH-like_DNA-bd_sf"/>
</dbReference>
<dbReference type="PANTHER" id="PTHR43537:SF44">
    <property type="entry name" value="GNTR FAMILY REGULATORY PROTEIN"/>
    <property type="match status" value="1"/>
</dbReference>
<comment type="caution">
    <text evidence="6">The sequence shown here is derived from an EMBL/GenBank/DDBJ whole genome shotgun (WGS) entry which is preliminary data.</text>
</comment>
<accession>A0A7W7K226</accession>
<evidence type="ECO:0000259" key="5">
    <source>
        <dbReference type="SMART" id="SM00895"/>
    </source>
</evidence>
<dbReference type="Pfam" id="PF07729">
    <property type="entry name" value="FCD"/>
    <property type="match status" value="1"/>
</dbReference>
<dbReference type="InterPro" id="IPR008920">
    <property type="entry name" value="TF_FadR/GntR_C"/>
</dbReference>
<feature type="region of interest" description="Disordered" evidence="4">
    <location>
        <begin position="248"/>
        <end position="267"/>
    </location>
</feature>
<organism evidence="6 7">
    <name type="scientific">Sphingomonas kyeonggiensis</name>
    <dbReference type="NCBI Taxonomy" id="1268553"/>
    <lineage>
        <taxon>Bacteria</taxon>
        <taxon>Pseudomonadati</taxon>
        <taxon>Pseudomonadota</taxon>
        <taxon>Alphaproteobacteria</taxon>
        <taxon>Sphingomonadales</taxon>
        <taxon>Sphingomonadaceae</taxon>
        <taxon>Sphingomonas</taxon>
    </lineage>
</organism>
<dbReference type="Pfam" id="PF00392">
    <property type="entry name" value="GntR"/>
    <property type="match status" value="1"/>
</dbReference>
<keyword evidence="3" id="KW-0804">Transcription</keyword>
<sequence length="267" mass="28932">MNARANFAVAQPGLGFAGLPRGGAPDRPQLGHSLTFGLLHAIGGAIAAGDYDDKPFPPEAELARHYGTSLSVTREAVKMLTAKGLLASRPRLGTNVQPLSCWSLLDTDVLRWLLQRRHAADALGQFNQLRVAIEPAAAEFAARFAWPRGVQRISDALEHMQLCERRDEDPIDARIAFHAAVLQAARNPFYAQFQDAVEAALRIANRMRRRTGDPADELAAYATVRGAIASGDWEQARAAMHGIVTGIFTPDDRSGQPESKHPLAGKS</sequence>